<comment type="similarity">
    <text evidence="3">Belongs to the TPP enzyme family.</text>
</comment>
<feature type="binding site" evidence="12">
    <location>
        <begin position="1414"/>
        <end position="1416"/>
    </location>
    <ligand>
        <name>L-glutamate</name>
        <dbReference type="ChEBI" id="CHEBI:29985"/>
    </ligand>
</feature>
<reference evidence="18 19" key="1">
    <citation type="submission" date="2015-02" db="EMBL/GenBank/DDBJ databases">
        <title>Draft Genome Sequences of Two Closely-Related Aflatoxigenic Aspergillus Species Obtained from the Cote d'Ivoire.</title>
        <authorList>
            <person name="Moore G.G."/>
            <person name="Beltz S.B."/>
            <person name="Mack B.M."/>
        </authorList>
    </citation>
    <scope>NUCLEOTIDE SEQUENCE [LARGE SCALE GENOMIC DNA]</scope>
    <source>
        <strain evidence="18 19">SRRC1468</strain>
    </source>
</reference>
<keyword evidence="14" id="KW-0378">Hydrolase</keyword>
<dbReference type="InterPro" id="IPR000399">
    <property type="entry name" value="TPP-bd_CS"/>
</dbReference>
<keyword evidence="16" id="KW-0812">Transmembrane</keyword>
<comment type="pathway">
    <text evidence="14">Mycotoxin biosynthesis.</text>
</comment>
<evidence type="ECO:0000259" key="17">
    <source>
        <dbReference type="SMART" id="SM00829"/>
    </source>
</evidence>
<dbReference type="PANTHER" id="PTHR11686">
    <property type="entry name" value="GAMMA GLUTAMYL TRANSPEPTIDASE"/>
    <property type="match status" value="1"/>
</dbReference>
<gene>
    <name evidence="18" type="ORF">ARAM_006320</name>
</gene>
<comment type="catalytic activity">
    <reaction evidence="14">
        <text>an S-substituted glutathione + H2O = an S-substituted L-cysteinylglycine + L-glutamate</text>
        <dbReference type="Rhea" id="RHEA:59468"/>
        <dbReference type="ChEBI" id="CHEBI:15377"/>
        <dbReference type="ChEBI" id="CHEBI:29985"/>
        <dbReference type="ChEBI" id="CHEBI:90779"/>
        <dbReference type="ChEBI" id="CHEBI:143103"/>
        <dbReference type="EC" id="3.4.19.13"/>
    </reaction>
</comment>
<dbReference type="InterPro" id="IPR012001">
    <property type="entry name" value="Thiamin_PyroP_enz_TPP-bd_dom"/>
</dbReference>
<proteinExistence type="inferred from homology"/>
<dbReference type="EMBL" id="JZBS01001737">
    <property type="protein sequence ID" value="KKK21571.1"/>
    <property type="molecule type" value="Genomic_DNA"/>
</dbReference>
<feature type="region of interest" description="Disordered" evidence="15">
    <location>
        <begin position="979"/>
        <end position="1000"/>
    </location>
</feature>
<evidence type="ECO:0000256" key="1">
    <source>
        <dbReference type="ARBA" id="ARBA00001947"/>
    </source>
</evidence>
<dbReference type="GO" id="GO:0005737">
    <property type="term" value="C:cytoplasm"/>
    <property type="evidence" value="ECO:0007669"/>
    <property type="project" value="UniProtKB-SubCell"/>
</dbReference>
<evidence type="ECO:0000256" key="4">
    <source>
        <dbReference type="ARBA" id="ARBA00008072"/>
    </source>
</evidence>
<dbReference type="SUPFAM" id="SSF56235">
    <property type="entry name" value="N-terminal nucleophile aminohydrolases (Ntn hydrolases)"/>
    <property type="match status" value="1"/>
</dbReference>
<keyword evidence="19" id="KW-1185">Reference proteome</keyword>
<keyword evidence="6 13" id="KW-0479">Metal-binding</keyword>
<dbReference type="GO" id="GO:0103068">
    <property type="term" value="F:leukotriene C4 gamma-glutamyl transferase activity"/>
    <property type="evidence" value="ECO:0007669"/>
    <property type="project" value="UniProtKB-EC"/>
</dbReference>
<dbReference type="Pfam" id="PF02776">
    <property type="entry name" value="TPP_enzyme_N"/>
    <property type="match status" value="1"/>
</dbReference>
<dbReference type="InterPro" id="IPR013149">
    <property type="entry name" value="ADH-like_C"/>
</dbReference>
<evidence type="ECO:0000256" key="10">
    <source>
        <dbReference type="ARBA" id="ARBA00023052"/>
    </source>
</evidence>
<dbReference type="Proteomes" id="UP000034291">
    <property type="component" value="Unassembled WGS sequence"/>
</dbReference>
<dbReference type="CDD" id="cd02005">
    <property type="entry name" value="TPP_PDC_IPDC"/>
    <property type="match status" value="1"/>
</dbReference>
<dbReference type="CDD" id="cd08297">
    <property type="entry name" value="CAD3"/>
    <property type="match status" value="1"/>
</dbReference>
<dbReference type="GO" id="GO:0000287">
    <property type="term" value="F:magnesium ion binding"/>
    <property type="evidence" value="ECO:0007669"/>
    <property type="project" value="InterPro"/>
</dbReference>
<comment type="cofactor">
    <cofactor evidence="1 13">
        <name>Zn(2+)</name>
        <dbReference type="ChEBI" id="CHEBI:29105"/>
    </cofactor>
</comment>
<dbReference type="InterPro" id="IPR043137">
    <property type="entry name" value="GGT_ssub_C"/>
</dbReference>
<dbReference type="InterPro" id="IPR011032">
    <property type="entry name" value="GroES-like_sf"/>
</dbReference>
<comment type="similarity">
    <text evidence="4 13">Belongs to the zinc-containing alcohol dehydrogenase family.</text>
</comment>
<evidence type="ECO:0000256" key="7">
    <source>
        <dbReference type="ARBA" id="ARBA00022833"/>
    </source>
</evidence>
<evidence type="ECO:0000256" key="16">
    <source>
        <dbReference type="SAM" id="Phobius"/>
    </source>
</evidence>
<dbReference type="FunFam" id="3.40.50.970:FF:000024">
    <property type="entry name" value="Pyruvate decarboxylase isozyme"/>
    <property type="match status" value="1"/>
</dbReference>
<evidence type="ECO:0000256" key="8">
    <source>
        <dbReference type="ARBA" id="ARBA00023002"/>
    </source>
</evidence>
<dbReference type="GO" id="GO:0004022">
    <property type="term" value="F:alcohol dehydrogenase (NAD+) activity"/>
    <property type="evidence" value="ECO:0007669"/>
    <property type="project" value="UniProtKB-ARBA"/>
</dbReference>
<comment type="subcellular location">
    <subcellularLocation>
        <location evidence="2">Cytoplasm</location>
    </subcellularLocation>
</comment>
<dbReference type="SUPFAM" id="SSF51735">
    <property type="entry name" value="NAD(P)-binding Rossmann-fold domains"/>
    <property type="match status" value="1"/>
</dbReference>
<dbReference type="OrthoDB" id="1081007at2759"/>
<evidence type="ECO:0000256" key="11">
    <source>
        <dbReference type="PIRSR" id="PIRSR600101-1"/>
    </source>
</evidence>
<evidence type="ECO:0000313" key="18">
    <source>
        <dbReference type="EMBL" id="KKK21571.1"/>
    </source>
</evidence>
<sequence>MAVLDIGVEQSAKAQRKVDIPLMQWAQSYEDTGSALEYKAIPVPEIAPHEVLVQIKFSGVCHTDLHAWKGDWPIKTKKNLVGGHEGAGVVVKRGSKVTSVSIGDRVGVQWMNSTCGECEFCCNGDGPLCLTAKCSGYHVDGTFQQFCVCKAANVVRIPDDIPLEVAAPILCAGVTVYKALKELRLKPGQIVAIAGAGGGSGSLACQYAKALGYRVLALSAGPIKKAILTEELQVDFFVDYAISEDLVLEVQQLTAGGPHASLVVASVEAPLNQAIQYVRSGGTVVAIGLPKGALIKADVISTAMRKITIKGAYVGTAAETEEALEVYAQKRFDVKYRVCALKELPTVFESMEQGNITGRVVLEMPTIHQDANGQKAQKAQNGLNGLNGTHSQLATRSMFTQSQYNLGTFLAYRLEELGVKDYFVVPGDYNLSLLDQILKNPNLKMVGCCNELNAGYAADGYARSSPAKVAVVFVTFMVGGLSLLNAIAGAYSDRLRVIVVSGAPPEGSGQDAIFHHTIGLTNKDQAMRMFEQVTTFSVRLDGKSDPASLIDRAFVRCLEDSLPVYIEMPSDLVEYKCNPPTPLTLTSCQRSPESQLLTAFNKIRNVWSTAQKPVILIGALARHFLPANILLSLVEKLGCPVYCQPDAKSLLPESHPQFRGTYWGVASDPACLETMMGSDLWMVLGGRWSDYHTLKGPSLKGANRILDLQADHVRVPDGSLIESVTMAEIAVIMIESNLRRRSVEIGGHISDTHPQIDALKLQNMANTPLTVTDILAGIQSLLRPSDTLIAETGDSWFNAQKILLPDGADYQMQMMYGSIGWSLPATLGCQLARPEGRAVLMIGDGSFQMTAQELSTMIRLRTTPIIVIFNNLGYRIETAIHDGPYNYISNWNYSLFASTMCSVTHSVDNGNVYLTAQEKREQDSPSIFAMRIKTQTELAVAIDRLQEEPEKLAILECCIHPSDISDNLFRFGQVPLLRSPTPSASRRPSHSTSSRHEPPSTRRMFRVLRLSLLTTLVLGLLVVHLPSVFTAPLHTSNRHLEQNGGSHSLGKGQTGAVASESAICSRHGTDIIMRGGNAADAMVATMLCVGVIGMYHSGIGGGGFMLIRSPEGVFEFVDFRETAPAAAFEEMFNNNTNAAVYGGLASGVPGELRGLEYLHAKYGSLPWSVVVQPAIQTARYGFPVGADLVHYMDSAVGSGEDFLVEDPSWAIDFAPHGTRVKQGDIMTRKRYANTLEAIANNGADAFYEGHIAETMIQALRAANGTMTLEDLRNYTVAIREVAQIDYRGFQVASSTAPSSGVIALNILKVLDTYDPLFTADNVNLSTHRMDEAIRFGYGLRTNLGDPLFVKGMDEYQKKILERSTISEIRAKISDLTTQNVSVYDPAGIESLETPGTSHITTIDHSGLAVSAITTINLLFGNQIMVPETGIIMNNEMDDFSIPGSSNSFGYVPSEANFIRPGKRPLSSCTPAMVTHPNGTVFFVTGSAGGSRIITATVQNIIHAVDEGLSAAEILAKPRLHDQLIPNQVAFEYAYDNSTVAFMKSRGHNVTWMEPGTSTAQAIRVLPNGTFDAAGEPRQLDSGGFSI</sequence>
<evidence type="ECO:0000256" key="13">
    <source>
        <dbReference type="RuleBase" id="RU361277"/>
    </source>
</evidence>
<keyword evidence="10" id="KW-0786">Thiamine pyrophosphate</keyword>
<evidence type="ECO:0000256" key="6">
    <source>
        <dbReference type="ARBA" id="ARBA00022723"/>
    </source>
</evidence>
<feature type="binding site" evidence="12">
    <location>
        <position position="1120"/>
    </location>
    <ligand>
        <name>L-glutamate</name>
        <dbReference type="ChEBI" id="CHEBI:29985"/>
    </ligand>
</feature>
<organism evidence="18 19">
    <name type="scientific">Aspergillus rambellii</name>
    <dbReference type="NCBI Taxonomy" id="308745"/>
    <lineage>
        <taxon>Eukaryota</taxon>
        <taxon>Fungi</taxon>
        <taxon>Dikarya</taxon>
        <taxon>Ascomycota</taxon>
        <taxon>Pezizomycotina</taxon>
        <taxon>Eurotiomycetes</taxon>
        <taxon>Eurotiomycetidae</taxon>
        <taxon>Eurotiales</taxon>
        <taxon>Aspergillaceae</taxon>
        <taxon>Aspergillus</taxon>
        <taxon>Aspergillus subgen. Nidulantes</taxon>
    </lineage>
</organism>
<comment type="caution">
    <text evidence="18">The sequence shown here is derived from an EMBL/GenBank/DDBJ whole genome shotgun (WGS) entry which is preliminary data.</text>
</comment>
<dbReference type="EC" id="3.4.19.13" evidence="14"/>
<dbReference type="InterPro" id="IPR000101">
    <property type="entry name" value="GGT_peptidase"/>
</dbReference>
<dbReference type="SMART" id="SM00829">
    <property type="entry name" value="PKS_ER"/>
    <property type="match status" value="1"/>
</dbReference>
<evidence type="ECO:0000256" key="5">
    <source>
        <dbReference type="ARBA" id="ARBA00022490"/>
    </source>
</evidence>
<dbReference type="Gene3D" id="1.10.246.130">
    <property type="match status" value="1"/>
</dbReference>
<dbReference type="SUPFAM" id="SSF52518">
    <property type="entry name" value="Thiamin diphosphate-binding fold (THDP-binding)"/>
    <property type="match status" value="2"/>
</dbReference>
<dbReference type="GO" id="GO:0005886">
    <property type="term" value="C:plasma membrane"/>
    <property type="evidence" value="ECO:0007669"/>
    <property type="project" value="TreeGrafter"/>
</dbReference>
<keyword evidence="9" id="KW-0520">NAD</keyword>
<feature type="domain" description="Enoyl reductase (ER)" evidence="17">
    <location>
        <begin position="33"/>
        <end position="362"/>
    </location>
</feature>
<dbReference type="GO" id="GO:0006751">
    <property type="term" value="P:glutathione catabolic process"/>
    <property type="evidence" value="ECO:0007669"/>
    <property type="project" value="UniProtKB-UniRule"/>
</dbReference>
<dbReference type="InterPro" id="IPR029061">
    <property type="entry name" value="THDP-binding"/>
</dbReference>
<feature type="binding site" evidence="12">
    <location>
        <begin position="1466"/>
        <end position="1467"/>
    </location>
    <ligand>
        <name>L-glutamate</name>
        <dbReference type="ChEBI" id="CHEBI:29985"/>
    </ligand>
</feature>
<evidence type="ECO:0000256" key="14">
    <source>
        <dbReference type="RuleBase" id="RU368068"/>
    </source>
</evidence>
<feature type="binding site" evidence="12">
    <location>
        <position position="1489"/>
    </location>
    <ligand>
        <name>L-glutamate</name>
        <dbReference type="ChEBI" id="CHEBI:29985"/>
    </ligand>
</feature>
<dbReference type="PANTHER" id="PTHR11686:SF62">
    <property type="entry name" value="GLUTATHIONE HYDROLASE"/>
    <property type="match status" value="1"/>
</dbReference>
<accession>A0A0F8VER6</accession>
<protein>
    <recommendedName>
        <fullName evidence="14">Glutathione hydrolase</fullName>
        <ecNumber evidence="14">2.3.2.2</ecNumber>
        <ecNumber evidence="14">3.4.19.13</ecNumber>
    </recommendedName>
    <alternativeName>
        <fullName evidence="14">Gamma-glutamyltransferase</fullName>
    </alternativeName>
</protein>
<dbReference type="PRINTS" id="PR01210">
    <property type="entry name" value="GGTRANSPTASE"/>
</dbReference>
<comment type="catalytic activity">
    <reaction evidence="14">
        <text>an N-terminal (5-L-glutamyl)-[peptide] + an alpha-amino acid = 5-L-glutamyl amino acid + an N-terminal L-alpha-aminoacyl-[peptide]</text>
        <dbReference type="Rhea" id="RHEA:23904"/>
        <dbReference type="Rhea" id="RHEA-COMP:9780"/>
        <dbReference type="Rhea" id="RHEA-COMP:9795"/>
        <dbReference type="ChEBI" id="CHEBI:77644"/>
        <dbReference type="ChEBI" id="CHEBI:78597"/>
        <dbReference type="ChEBI" id="CHEBI:78599"/>
        <dbReference type="ChEBI" id="CHEBI:78608"/>
        <dbReference type="EC" id="2.3.2.2"/>
    </reaction>
</comment>
<dbReference type="InterPro" id="IPR002328">
    <property type="entry name" value="ADH_Zn_CS"/>
</dbReference>
<evidence type="ECO:0000256" key="3">
    <source>
        <dbReference type="ARBA" id="ARBA00007812"/>
    </source>
</evidence>
<dbReference type="PROSITE" id="PS00059">
    <property type="entry name" value="ADH_ZINC"/>
    <property type="match status" value="1"/>
</dbReference>
<dbReference type="GO" id="GO:0008270">
    <property type="term" value="F:zinc ion binding"/>
    <property type="evidence" value="ECO:0007669"/>
    <property type="project" value="InterPro"/>
</dbReference>
<dbReference type="Pfam" id="PF00205">
    <property type="entry name" value="TPP_enzyme_M"/>
    <property type="match status" value="1"/>
</dbReference>
<keyword evidence="16" id="KW-0472">Membrane</keyword>
<comment type="function">
    <text evidence="14">Gamma-glutamyltransferase.</text>
</comment>
<evidence type="ECO:0000256" key="2">
    <source>
        <dbReference type="ARBA" id="ARBA00004496"/>
    </source>
</evidence>
<dbReference type="Gene3D" id="3.90.180.10">
    <property type="entry name" value="Medium-chain alcohol dehydrogenases, catalytic domain"/>
    <property type="match status" value="1"/>
</dbReference>
<feature type="binding site" evidence="12">
    <location>
        <position position="1438"/>
    </location>
    <ligand>
        <name>L-glutamate</name>
        <dbReference type="ChEBI" id="CHEBI:29985"/>
    </ligand>
</feature>
<dbReference type="Gene3D" id="3.40.50.970">
    <property type="match status" value="2"/>
</dbReference>
<dbReference type="Pfam" id="PF08240">
    <property type="entry name" value="ADH_N"/>
    <property type="match status" value="1"/>
</dbReference>
<dbReference type="InterPro" id="IPR036291">
    <property type="entry name" value="NAD(P)-bd_dom_sf"/>
</dbReference>
<dbReference type="InterPro" id="IPR011766">
    <property type="entry name" value="TPP_enzyme_TPP-bd"/>
</dbReference>
<keyword evidence="14" id="KW-0808">Transferase</keyword>
<dbReference type="SUPFAM" id="SSF52467">
    <property type="entry name" value="DHS-like NAD/FAD-binding domain"/>
    <property type="match status" value="1"/>
</dbReference>
<keyword evidence="5" id="KW-0963">Cytoplasm</keyword>
<dbReference type="PROSITE" id="PS00187">
    <property type="entry name" value="TPP_ENZYMES"/>
    <property type="match status" value="1"/>
</dbReference>
<dbReference type="InterPro" id="IPR047213">
    <property type="entry name" value="TPP_PYR_PDC_IPDC-like"/>
</dbReference>
<dbReference type="InterPro" id="IPR012000">
    <property type="entry name" value="Thiamin_PyroP_enz_cen_dom"/>
</dbReference>
<dbReference type="InterPro" id="IPR020843">
    <property type="entry name" value="ER"/>
</dbReference>
<dbReference type="CDD" id="cd07038">
    <property type="entry name" value="TPP_PYR_PDC_IPDC_like"/>
    <property type="match status" value="1"/>
</dbReference>
<dbReference type="Pfam" id="PF01019">
    <property type="entry name" value="G_glu_transpept"/>
    <property type="match status" value="1"/>
</dbReference>
<feature type="compositionally biased region" description="Low complexity" evidence="15">
    <location>
        <begin position="979"/>
        <end position="992"/>
    </location>
</feature>
<evidence type="ECO:0000256" key="9">
    <source>
        <dbReference type="ARBA" id="ARBA00023027"/>
    </source>
</evidence>
<dbReference type="EC" id="2.3.2.2" evidence="14"/>
<dbReference type="GO" id="GO:0030976">
    <property type="term" value="F:thiamine pyrophosphate binding"/>
    <property type="evidence" value="ECO:0007669"/>
    <property type="project" value="InterPro"/>
</dbReference>
<feature type="transmembrane region" description="Helical" evidence="16">
    <location>
        <begin position="1010"/>
        <end position="1029"/>
    </location>
</feature>
<feature type="active site" description="Nucleophile" evidence="11">
    <location>
        <position position="1396"/>
    </location>
</feature>
<evidence type="ECO:0000256" key="15">
    <source>
        <dbReference type="SAM" id="MobiDB-lite"/>
    </source>
</evidence>
<dbReference type="InterPro" id="IPR029035">
    <property type="entry name" value="DHS-like_NAD/FAD-binding_dom"/>
</dbReference>
<dbReference type="GO" id="GO:0036374">
    <property type="term" value="F:glutathione hydrolase activity"/>
    <property type="evidence" value="ECO:0007669"/>
    <property type="project" value="UniProtKB-UniRule"/>
</dbReference>
<dbReference type="InterPro" id="IPR029055">
    <property type="entry name" value="Ntn_hydrolases_N"/>
</dbReference>
<keyword evidence="16" id="KW-1133">Transmembrane helix</keyword>
<dbReference type="InterPro" id="IPR013154">
    <property type="entry name" value="ADH-like_N"/>
</dbReference>
<dbReference type="FunFam" id="3.40.50.720:FF:000039">
    <property type="entry name" value="Alcohol dehydrogenase AdhP"/>
    <property type="match status" value="1"/>
</dbReference>
<dbReference type="NCBIfam" id="TIGR00066">
    <property type="entry name" value="g_glut_trans"/>
    <property type="match status" value="1"/>
</dbReference>
<evidence type="ECO:0000313" key="19">
    <source>
        <dbReference type="Proteomes" id="UP000034291"/>
    </source>
</evidence>
<dbReference type="Pfam" id="PF02775">
    <property type="entry name" value="TPP_enzyme_C"/>
    <property type="match status" value="1"/>
</dbReference>
<dbReference type="Gene3D" id="3.40.50.1220">
    <property type="entry name" value="TPP-binding domain"/>
    <property type="match status" value="1"/>
</dbReference>
<keyword evidence="7 13" id="KW-0862">Zinc</keyword>
<keyword evidence="8" id="KW-0560">Oxidoreductase</keyword>
<dbReference type="SUPFAM" id="SSF50129">
    <property type="entry name" value="GroES-like"/>
    <property type="match status" value="1"/>
</dbReference>
<dbReference type="STRING" id="308745.A0A0F8VER6"/>
<dbReference type="Gene3D" id="3.60.20.40">
    <property type="match status" value="1"/>
</dbReference>
<dbReference type="FunFam" id="3.60.20.40:FF:000008">
    <property type="entry name" value="Gamma-glutamyltranspeptidase (Eurofung)"/>
    <property type="match status" value="1"/>
</dbReference>
<dbReference type="InterPro" id="IPR047214">
    <property type="entry name" value="TPP_PDC_IPDC"/>
</dbReference>
<keyword evidence="14" id="KW-0012">Acyltransferase</keyword>
<comment type="catalytic activity">
    <reaction evidence="14">
        <text>glutathione + H2O = L-cysteinylglycine + L-glutamate</text>
        <dbReference type="Rhea" id="RHEA:28807"/>
        <dbReference type="ChEBI" id="CHEBI:15377"/>
        <dbReference type="ChEBI" id="CHEBI:29985"/>
        <dbReference type="ChEBI" id="CHEBI:57925"/>
        <dbReference type="ChEBI" id="CHEBI:61694"/>
        <dbReference type="EC" id="3.4.19.13"/>
    </reaction>
</comment>
<dbReference type="InterPro" id="IPR043138">
    <property type="entry name" value="GGT_lsub"/>
</dbReference>
<dbReference type="Pfam" id="PF00107">
    <property type="entry name" value="ADH_zinc_N"/>
    <property type="match status" value="1"/>
</dbReference>
<dbReference type="Gene3D" id="3.40.50.720">
    <property type="entry name" value="NAD(P)-binding Rossmann-like Domain"/>
    <property type="match status" value="1"/>
</dbReference>
<evidence type="ECO:0000256" key="12">
    <source>
        <dbReference type="PIRSR" id="PIRSR600101-2"/>
    </source>
</evidence>
<name>A0A0F8VER6_9EURO</name>